<protein>
    <submittedName>
        <fullName evidence="7">Zinc transporter ZIP10</fullName>
    </submittedName>
</protein>
<dbReference type="EMBL" id="CASHTH010001001">
    <property type="protein sequence ID" value="CAI8010004.1"/>
    <property type="molecule type" value="Genomic_DNA"/>
</dbReference>
<dbReference type="AlphaFoldDB" id="A0AA35REH9"/>
<evidence type="ECO:0000256" key="3">
    <source>
        <dbReference type="ARBA" id="ARBA00022692"/>
    </source>
</evidence>
<evidence type="ECO:0000256" key="5">
    <source>
        <dbReference type="ARBA" id="ARBA00023136"/>
    </source>
</evidence>
<feature type="transmembrane region" description="Helical" evidence="6">
    <location>
        <begin position="7"/>
        <end position="30"/>
    </location>
</feature>
<comment type="similarity">
    <text evidence="2">Belongs to the ZIP transporter (TC 2.A.5) family.</text>
</comment>
<dbReference type="GO" id="GO:0005385">
    <property type="term" value="F:zinc ion transmembrane transporter activity"/>
    <property type="evidence" value="ECO:0007669"/>
    <property type="project" value="TreeGrafter"/>
</dbReference>
<feature type="transmembrane region" description="Helical" evidence="6">
    <location>
        <begin position="147"/>
        <end position="171"/>
    </location>
</feature>
<keyword evidence="8" id="KW-1185">Reference proteome</keyword>
<keyword evidence="5 6" id="KW-0472">Membrane</keyword>
<accession>A0AA35REH9</accession>
<dbReference type="PANTHER" id="PTHR12191:SF37">
    <property type="entry name" value="ZINC TRANSPORTER FOI"/>
    <property type="match status" value="1"/>
</dbReference>
<evidence type="ECO:0000256" key="1">
    <source>
        <dbReference type="ARBA" id="ARBA00004141"/>
    </source>
</evidence>
<dbReference type="PANTHER" id="PTHR12191">
    <property type="entry name" value="SOLUTE CARRIER FAMILY 39"/>
    <property type="match status" value="1"/>
</dbReference>
<evidence type="ECO:0000313" key="7">
    <source>
        <dbReference type="EMBL" id="CAI8010004.1"/>
    </source>
</evidence>
<dbReference type="InterPro" id="IPR050799">
    <property type="entry name" value="ZIP_Transporter"/>
</dbReference>
<dbReference type="GO" id="GO:0071578">
    <property type="term" value="P:zinc ion import across plasma membrane"/>
    <property type="evidence" value="ECO:0007669"/>
    <property type="project" value="TreeGrafter"/>
</dbReference>
<dbReference type="Proteomes" id="UP001174909">
    <property type="component" value="Unassembled WGS sequence"/>
</dbReference>
<keyword evidence="3 6" id="KW-0812">Transmembrane</keyword>
<comment type="subcellular location">
    <subcellularLocation>
        <location evidence="1">Membrane</location>
        <topology evidence="1">Multi-pass membrane protein</topology>
    </subcellularLocation>
</comment>
<dbReference type="GO" id="GO:0030003">
    <property type="term" value="P:intracellular monoatomic cation homeostasis"/>
    <property type="evidence" value="ECO:0007669"/>
    <property type="project" value="TreeGrafter"/>
</dbReference>
<dbReference type="GO" id="GO:0140410">
    <property type="term" value="F:monoatomic cation:bicarbonate symporter activity"/>
    <property type="evidence" value="ECO:0007669"/>
    <property type="project" value="TreeGrafter"/>
</dbReference>
<reference evidence="7" key="1">
    <citation type="submission" date="2023-03" db="EMBL/GenBank/DDBJ databases">
        <authorList>
            <person name="Steffen K."/>
            <person name="Cardenas P."/>
        </authorList>
    </citation>
    <scope>NUCLEOTIDE SEQUENCE</scope>
</reference>
<sequence>MHNLTDGLAVGVAISQSLGLGLSTAMAILFHEIPHELSQSGPLSPIHSHSFTSLILSLLFFNHSSSPTPGDYAILLHTGMSWYKALFLNFASALTSVLGFFVGVAIGTDSEESEEWLLAVIAGQFLYIALVDLLPELLHSKEEGLQKVLQVIMSVLGLAVGFSVLLVIALFEDTINVSVN</sequence>
<keyword evidence="4 6" id="KW-1133">Transmembrane helix</keyword>
<feature type="transmembrane region" description="Helical" evidence="6">
    <location>
        <begin position="116"/>
        <end position="135"/>
    </location>
</feature>
<evidence type="ECO:0000313" key="8">
    <source>
        <dbReference type="Proteomes" id="UP001174909"/>
    </source>
</evidence>
<organism evidence="7 8">
    <name type="scientific">Geodia barretti</name>
    <name type="common">Barrett's horny sponge</name>
    <dbReference type="NCBI Taxonomy" id="519541"/>
    <lineage>
        <taxon>Eukaryota</taxon>
        <taxon>Metazoa</taxon>
        <taxon>Porifera</taxon>
        <taxon>Demospongiae</taxon>
        <taxon>Heteroscleromorpha</taxon>
        <taxon>Tetractinellida</taxon>
        <taxon>Astrophorina</taxon>
        <taxon>Geodiidae</taxon>
        <taxon>Geodia</taxon>
    </lineage>
</organism>
<dbReference type="Pfam" id="PF02535">
    <property type="entry name" value="Zip"/>
    <property type="match status" value="2"/>
</dbReference>
<evidence type="ECO:0000256" key="2">
    <source>
        <dbReference type="ARBA" id="ARBA00006939"/>
    </source>
</evidence>
<proteinExistence type="inferred from homology"/>
<name>A0AA35REH9_GEOBA</name>
<comment type="caution">
    <text evidence="7">The sequence shown here is derived from an EMBL/GenBank/DDBJ whole genome shotgun (WGS) entry which is preliminary data.</text>
</comment>
<feature type="transmembrane region" description="Helical" evidence="6">
    <location>
        <begin position="82"/>
        <end position="104"/>
    </location>
</feature>
<gene>
    <name evidence="7" type="ORF">GBAR_LOCUS6652</name>
</gene>
<dbReference type="GO" id="GO:0005886">
    <property type="term" value="C:plasma membrane"/>
    <property type="evidence" value="ECO:0007669"/>
    <property type="project" value="TreeGrafter"/>
</dbReference>
<evidence type="ECO:0000256" key="4">
    <source>
        <dbReference type="ARBA" id="ARBA00022989"/>
    </source>
</evidence>
<evidence type="ECO:0000256" key="6">
    <source>
        <dbReference type="SAM" id="Phobius"/>
    </source>
</evidence>
<dbReference type="InterPro" id="IPR003689">
    <property type="entry name" value="ZIP"/>
</dbReference>